<dbReference type="InterPro" id="IPR008811">
    <property type="entry name" value="Glycosyl_hydrolases_36"/>
</dbReference>
<dbReference type="Gene3D" id="3.20.20.70">
    <property type="entry name" value="Aldolase class I"/>
    <property type="match status" value="1"/>
</dbReference>
<dbReference type="Pfam" id="PF05691">
    <property type="entry name" value="Raffinose_syn"/>
    <property type="match status" value="1"/>
</dbReference>
<evidence type="ECO:0000313" key="5">
    <source>
        <dbReference type="EMBL" id="KAL2061214.1"/>
    </source>
</evidence>
<protein>
    <recommendedName>
        <fullName evidence="7">Alpha-galactosidase</fullName>
    </recommendedName>
</protein>
<evidence type="ECO:0000256" key="1">
    <source>
        <dbReference type="ARBA" id="ARBA00001255"/>
    </source>
</evidence>
<evidence type="ECO:0000313" key="6">
    <source>
        <dbReference type="Proteomes" id="UP001595075"/>
    </source>
</evidence>
<evidence type="ECO:0000256" key="3">
    <source>
        <dbReference type="ARBA" id="ARBA00023277"/>
    </source>
</evidence>
<dbReference type="PANTHER" id="PTHR31268:SF32">
    <property type="entry name" value="GALACTINOL--SUCROSE GALACTOSYLTRANSFERASE 2-RELATED"/>
    <property type="match status" value="1"/>
</dbReference>
<comment type="catalytic activity">
    <reaction evidence="1">
        <text>Hydrolysis of terminal, non-reducing alpha-D-galactose residues in alpha-D-galactosides, including galactose oligosaccharides, galactomannans and galactolipids.</text>
        <dbReference type="EC" id="3.2.1.22"/>
    </reaction>
</comment>
<dbReference type="EMBL" id="JAZHXI010000019">
    <property type="protein sequence ID" value="KAL2061214.1"/>
    <property type="molecule type" value="Genomic_DNA"/>
</dbReference>
<evidence type="ECO:0000256" key="4">
    <source>
        <dbReference type="ARBA" id="ARBA00049426"/>
    </source>
</evidence>
<gene>
    <name evidence="5" type="ORF">VTL71DRAFT_7487</name>
</gene>
<keyword evidence="6" id="KW-1185">Reference proteome</keyword>
<accession>A0ABR4BU98</accession>
<evidence type="ECO:0008006" key="7">
    <source>
        <dbReference type="Google" id="ProtNLM"/>
    </source>
</evidence>
<dbReference type="SUPFAM" id="SSF51445">
    <property type="entry name" value="(Trans)glycosidases"/>
    <property type="match status" value="1"/>
</dbReference>
<comment type="caution">
    <text evidence="5">The sequence shown here is derived from an EMBL/GenBank/DDBJ whole genome shotgun (WGS) entry which is preliminary data.</text>
</comment>
<evidence type="ECO:0000256" key="2">
    <source>
        <dbReference type="ARBA" id="ARBA00007240"/>
    </source>
</evidence>
<organism evidence="5 6">
    <name type="scientific">Oculimacula yallundae</name>
    <dbReference type="NCBI Taxonomy" id="86028"/>
    <lineage>
        <taxon>Eukaryota</taxon>
        <taxon>Fungi</taxon>
        <taxon>Dikarya</taxon>
        <taxon>Ascomycota</taxon>
        <taxon>Pezizomycotina</taxon>
        <taxon>Leotiomycetes</taxon>
        <taxon>Helotiales</taxon>
        <taxon>Ploettnerulaceae</taxon>
        <taxon>Oculimacula</taxon>
    </lineage>
</organism>
<comment type="similarity">
    <text evidence="2">Belongs to the glycosyl hydrolases 36 family.</text>
</comment>
<keyword evidence="3" id="KW-0119">Carbohydrate metabolism</keyword>
<dbReference type="PANTHER" id="PTHR31268">
    <property type="match status" value="1"/>
</dbReference>
<proteinExistence type="inferred from homology"/>
<sequence>MTTTFISAADGNEVFQAQYIPKQKAHPASDHPSMFAYISTYPALGQVTQIEKHTKFFTALLEVDESRASQPWQLSLWHSAGKEWQEVPMEPVLKATSFPSNLQYSSSAPGSGTVKLYFTTPLAIHLPTNFTIKFRSGPKESWKWVKDHQGATDGVIMLSTVTSQDAISSDLGDYITGLNPILKSKNHRSESPGTTIWSVEAPIEGAVGEKSTIKDITFGLPWGVGKFSRWFALVRIWSPWLAPRQGKSVFGLDKEAVMCSFLSITGKHLVLLAITGVDDIMTVFTSDSDGNVVLHIRNDGAESKSANVLVGLGDDFESANAAVMYHARGIVSTAQAVSGEQQKEIDALYEGDEQTKLWAENWYDGLTYCTWNALGQRLTEEKVLKAVTTLAENKINITNFIIDDNWQAIDYRGHGQFQHGWNEFEAEREAFPKGLKHTVDLIREKHPSIQHIAVWHAILGYWGGISPDGKIAKTYKTAEVIRADSQRRNLPLGGKLTVVAKEDVAKFYDDFYSFLSSCGIDAVKTDAQFMLDTFTSAIARRDLIPAYLDAWNISTLRHFSVKAISCMSQTPQILFHSQMPTNRPPILVRNSDDFFPEIPTSHPWHIFVNAHNALFTQHLNLVPDWDMFQTVHEYSGFHAAARCVSGGPIYITDVPGEHDLDLISQMTGTTPRGKTVIFRPSVVGKSLDQYNGYDDDHLLLVGTYHGAAQTGTGMIGIFNISQRPLTELLSLSKFPGVVPGQHYIIRAHTSGLISAPMQITDSNSLLSISLGVRGYEIMSAYPLRSFSMADEGKEKKEEKMWIANLGLLGKMAGAAAVVGNKIEKLEGGRVVVDTNIKALGLLGIYLSNLPSLSYKDNTLITIQGEVIPVHTVSISKSDKHVLEIDVETAWKEMGLKAGWSNEVEVKIYVNHS</sequence>
<comment type="catalytic activity">
    <reaction evidence="4">
        <text>alpha-D-galactosyl-(1-&gt;3)-1D-myo-inositol + sucrose = raffinose + myo-inositol</text>
        <dbReference type="Rhea" id="RHEA:20161"/>
        <dbReference type="ChEBI" id="CHEBI:16634"/>
        <dbReference type="ChEBI" id="CHEBI:17268"/>
        <dbReference type="ChEBI" id="CHEBI:17505"/>
        <dbReference type="ChEBI" id="CHEBI:17992"/>
        <dbReference type="EC" id="2.4.1.82"/>
    </reaction>
</comment>
<reference evidence="5 6" key="1">
    <citation type="journal article" date="2024" name="Commun. Biol.">
        <title>Comparative genomic analysis of thermophilic fungi reveals convergent evolutionary adaptations and gene losses.</title>
        <authorList>
            <person name="Steindorff A.S."/>
            <person name="Aguilar-Pontes M.V."/>
            <person name="Robinson A.J."/>
            <person name="Andreopoulos B."/>
            <person name="LaButti K."/>
            <person name="Kuo A."/>
            <person name="Mondo S."/>
            <person name="Riley R."/>
            <person name="Otillar R."/>
            <person name="Haridas S."/>
            <person name="Lipzen A."/>
            <person name="Grimwood J."/>
            <person name="Schmutz J."/>
            <person name="Clum A."/>
            <person name="Reid I.D."/>
            <person name="Moisan M.C."/>
            <person name="Butler G."/>
            <person name="Nguyen T.T.M."/>
            <person name="Dewar K."/>
            <person name="Conant G."/>
            <person name="Drula E."/>
            <person name="Henrissat B."/>
            <person name="Hansel C."/>
            <person name="Singer S."/>
            <person name="Hutchinson M.I."/>
            <person name="de Vries R.P."/>
            <person name="Natvig D.O."/>
            <person name="Powell A.J."/>
            <person name="Tsang A."/>
            <person name="Grigoriev I.V."/>
        </authorList>
    </citation>
    <scope>NUCLEOTIDE SEQUENCE [LARGE SCALE GENOMIC DNA]</scope>
    <source>
        <strain evidence="5 6">CBS 494.80</strain>
    </source>
</reference>
<dbReference type="Proteomes" id="UP001595075">
    <property type="component" value="Unassembled WGS sequence"/>
</dbReference>
<dbReference type="InterPro" id="IPR017853">
    <property type="entry name" value="GH"/>
</dbReference>
<dbReference type="InterPro" id="IPR013785">
    <property type="entry name" value="Aldolase_TIM"/>
</dbReference>
<name>A0ABR4BU98_9HELO</name>